<dbReference type="Proteomes" id="UP000765509">
    <property type="component" value="Unassembled WGS sequence"/>
</dbReference>
<feature type="compositionally biased region" description="Polar residues" evidence="1">
    <location>
        <begin position="767"/>
        <end position="778"/>
    </location>
</feature>
<feature type="compositionally biased region" description="Polar residues" evidence="1">
    <location>
        <begin position="395"/>
        <end position="414"/>
    </location>
</feature>
<gene>
    <name evidence="3" type="ORF">O181_054433</name>
</gene>
<organism evidence="3 4">
    <name type="scientific">Austropuccinia psidii MF-1</name>
    <dbReference type="NCBI Taxonomy" id="1389203"/>
    <lineage>
        <taxon>Eukaryota</taxon>
        <taxon>Fungi</taxon>
        <taxon>Dikarya</taxon>
        <taxon>Basidiomycota</taxon>
        <taxon>Pucciniomycotina</taxon>
        <taxon>Pucciniomycetes</taxon>
        <taxon>Pucciniales</taxon>
        <taxon>Sphaerophragmiaceae</taxon>
        <taxon>Austropuccinia</taxon>
    </lineage>
</organism>
<evidence type="ECO:0000256" key="1">
    <source>
        <dbReference type="SAM" id="MobiDB-lite"/>
    </source>
</evidence>
<evidence type="ECO:0000256" key="2">
    <source>
        <dbReference type="SAM" id="Phobius"/>
    </source>
</evidence>
<feature type="compositionally biased region" description="Polar residues" evidence="1">
    <location>
        <begin position="806"/>
        <end position="821"/>
    </location>
</feature>
<feature type="region of interest" description="Disordered" evidence="1">
    <location>
        <begin position="1"/>
        <end position="38"/>
    </location>
</feature>
<proteinExistence type="predicted"/>
<feature type="region of interest" description="Disordered" evidence="1">
    <location>
        <begin position="382"/>
        <end position="420"/>
    </location>
</feature>
<name>A0A9Q3HRF0_9BASI</name>
<feature type="compositionally biased region" description="Low complexity" evidence="1">
    <location>
        <begin position="331"/>
        <end position="350"/>
    </location>
</feature>
<evidence type="ECO:0008006" key="5">
    <source>
        <dbReference type="Google" id="ProtNLM"/>
    </source>
</evidence>
<evidence type="ECO:0000313" key="3">
    <source>
        <dbReference type="EMBL" id="MBW0514718.1"/>
    </source>
</evidence>
<feature type="region of interest" description="Disordered" evidence="1">
    <location>
        <begin position="323"/>
        <end position="350"/>
    </location>
</feature>
<feature type="compositionally biased region" description="Basic residues" evidence="1">
    <location>
        <begin position="794"/>
        <end position="805"/>
    </location>
</feature>
<feature type="transmembrane region" description="Helical" evidence="2">
    <location>
        <begin position="430"/>
        <end position="449"/>
    </location>
</feature>
<feature type="transmembrane region" description="Helical" evidence="2">
    <location>
        <begin position="577"/>
        <end position="598"/>
    </location>
</feature>
<keyword evidence="2" id="KW-0812">Transmembrane</keyword>
<comment type="caution">
    <text evidence="3">The sequence shown here is derived from an EMBL/GenBank/DDBJ whole genome shotgun (WGS) entry which is preliminary data.</text>
</comment>
<dbReference type="AlphaFoldDB" id="A0A9Q3HRF0"/>
<dbReference type="EMBL" id="AVOT02024183">
    <property type="protein sequence ID" value="MBW0514718.1"/>
    <property type="molecule type" value="Genomic_DNA"/>
</dbReference>
<keyword evidence="2" id="KW-0472">Membrane</keyword>
<keyword evidence="2" id="KW-1133">Transmembrane helix</keyword>
<evidence type="ECO:0000313" key="4">
    <source>
        <dbReference type="Proteomes" id="UP000765509"/>
    </source>
</evidence>
<keyword evidence="4" id="KW-1185">Reference proteome</keyword>
<accession>A0A9Q3HRF0</accession>
<feature type="compositionally biased region" description="Polar residues" evidence="1">
    <location>
        <begin position="847"/>
        <end position="858"/>
    </location>
</feature>
<protein>
    <recommendedName>
        <fullName evidence="5">Transmembrane protein</fullName>
    </recommendedName>
</protein>
<feature type="region of interest" description="Disordered" evidence="1">
    <location>
        <begin position="744"/>
        <end position="858"/>
    </location>
</feature>
<reference evidence="3" key="1">
    <citation type="submission" date="2021-03" db="EMBL/GenBank/DDBJ databases">
        <title>Draft genome sequence of rust myrtle Austropuccinia psidii MF-1, a brazilian biotype.</title>
        <authorList>
            <person name="Quecine M.C."/>
            <person name="Pachon D.M.R."/>
            <person name="Bonatelli M.L."/>
            <person name="Correr F.H."/>
            <person name="Franceschini L.M."/>
            <person name="Leite T.F."/>
            <person name="Margarido G.R.A."/>
            <person name="Almeida C.A."/>
            <person name="Ferrarezi J.A."/>
            <person name="Labate C.A."/>
        </authorList>
    </citation>
    <scope>NUCLEOTIDE SEQUENCE</scope>
    <source>
        <strain evidence="3">MF-1</strain>
    </source>
</reference>
<sequence>MSNDSNFGDQDRDKKSTNSNLQLNFKFPDPISTLSDSNQFNQNENEKEISGITRSSANNSIILTCSKNQNEIDSINSNQSNLIPLSNLSSHNDLNHNDDWLILPKNTNHPSSETSLSLNHLENKIHSNQNLTSSIKTINQPESQIDPFLIPSSPKLNSIFNFNNSRKNSTSSKSSSKSIQNLQLDVLNHSKLKSNQNQNLELNPTQINQINNLEFNQIQINQINDLELNQQNPKHQIINQSNPNMSKKCQNWVEQIQNSSQSLIDPSHPQSILNHDLDQKSDFNQSHLTYELTPDDSGSQCIFHRPQTFKSACFNKPSTISEEINPASSNNPIPTSIHHHSSSNSPLDPSNDLSSSYLLPAIIHPTILQTSKNLNLKVSSKSFHQSNHTTDHPNLKSNPTHQLHPSNSNQTQKSIKPIKPKPTRFTCRSFIFQISLALIIAFCLFQIRFSNNQNQESQLKTPTQQIIIEPPTFDPPSDPSIINPINLVDSKSSDSSSILSQPSISQHSAPSISASIQSNDLIPPTSTIKKEIITTTENLTETSTSNQSFEHSPLQSAPHHYESNSEIFPIKSFKSSWFIISSCLIIAWISFYIFFYSIKAHQVSPKHNTFIETLNQSHASWSPQQLVKTLISIASNNKSLTNLIKTLEKRIRLNQSTQIELAILAWAIGELGNLDSSKQLWDKFWKEDYKLDSKSLNFLQLLQQAQSHQSHQSNLNQDKNISEIDQKPKIENQFDIPPIDQKLQPQSFHHHQPNSIKSEENQEVENTRISNYDSISSMDNDPDHDHLLNLKNQNIKKKTIRRKSQTKVPQNPKIDTNQVNDTNKENNDQNVNSSIKTKKSPIKSSSNVPTRSSPRFKK</sequence>